<comment type="caution">
    <text evidence="2">The sequence shown here is derived from an EMBL/GenBank/DDBJ whole genome shotgun (WGS) entry which is preliminary data.</text>
</comment>
<organism evidence="2 3">
    <name type="scientific">Rhizobium meliloti</name>
    <name type="common">Ensifer meliloti</name>
    <name type="synonym">Sinorhizobium meliloti</name>
    <dbReference type="NCBI Taxonomy" id="382"/>
    <lineage>
        <taxon>Bacteria</taxon>
        <taxon>Pseudomonadati</taxon>
        <taxon>Pseudomonadota</taxon>
        <taxon>Alphaproteobacteria</taxon>
        <taxon>Hyphomicrobiales</taxon>
        <taxon>Rhizobiaceae</taxon>
        <taxon>Sinorhizobium/Ensifer group</taxon>
        <taxon>Sinorhizobium</taxon>
    </lineage>
</organism>
<protein>
    <submittedName>
        <fullName evidence="2">Uncharacterized protein</fullName>
    </submittedName>
</protein>
<name>A0AAW9TZ29_RHIML</name>
<evidence type="ECO:0000313" key="3">
    <source>
        <dbReference type="Proteomes" id="UP000429484"/>
    </source>
</evidence>
<accession>A0AAW9TZ29</accession>
<sequence>MALAPLLGFNPRTNPLPARGERGPEAASFRAGGRGTERAPRVLLPASVEKVAAAG</sequence>
<dbReference type="Proteomes" id="UP000429484">
    <property type="component" value="Unassembled WGS sequence"/>
</dbReference>
<proteinExistence type="predicted"/>
<dbReference type="EMBL" id="WISR01000255">
    <property type="protein sequence ID" value="MQW37198.1"/>
    <property type="molecule type" value="Genomic_DNA"/>
</dbReference>
<evidence type="ECO:0000313" key="2">
    <source>
        <dbReference type="EMBL" id="MQW37198.1"/>
    </source>
</evidence>
<reference evidence="2 3" key="1">
    <citation type="journal article" date="2013" name="Genome Biol.">
        <title>Comparative genomics of the core and accessory genomes of 48 Sinorhizobium strains comprising five genospecies.</title>
        <authorList>
            <person name="Sugawara M."/>
            <person name="Epstein B."/>
            <person name="Badgley B.D."/>
            <person name="Unno T."/>
            <person name="Xu L."/>
            <person name="Reese J."/>
            <person name="Gyaneshwar P."/>
            <person name="Denny R."/>
            <person name="Mudge J."/>
            <person name="Bharti A.K."/>
            <person name="Farmer A.D."/>
            <person name="May G.D."/>
            <person name="Woodward J.E."/>
            <person name="Medigue C."/>
            <person name="Vallenet D."/>
            <person name="Lajus A."/>
            <person name="Rouy Z."/>
            <person name="Martinez-Vaz B."/>
            <person name="Tiffin P."/>
            <person name="Young N.D."/>
            <person name="Sadowsky M.J."/>
        </authorList>
    </citation>
    <scope>NUCLEOTIDE SEQUENCE [LARGE SCALE GENOMIC DNA]</scope>
    <source>
        <strain evidence="2 3">N6B1</strain>
    </source>
</reference>
<gene>
    <name evidence="2" type="ORF">GHK53_31700</name>
</gene>
<feature type="region of interest" description="Disordered" evidence="1">
    <location>
        <begin position="1"/>
        <end position="42"/>
    </location>
</feature>
<dbReference type="AlphaFoldDB" id="A0AAW9TZ29"/>
<evidence type="ECO:0000256" key="1">
    <source>
        <dbReference type="SAM" id="MobiDB-lite"/>
    </source>
</evidence>